<gene>
    <name evidence="2" type="ORF">EZ437_16110</name>
</gene>
<evidence type="ECO:0000259" key="1">
    <source>
        <dbReference type="Pfam" id="PF06439"/>
    </source>
</evidence>
<comment type="caution">
    <text evidence="2">The sequence shown here is derived from an EMBL/GenBank/DDBJ whole genome shotgun (WGS) entry which is preliminary data.</text>
</comment>
<feature type="domain" description="3-keto-alpha-glucoside-1,2-lyase/3-keto-2-hydroxy-glucal hydratase" evidence="1">
    <location>
        <begin position="35"/>
        <end position="256"/>
    </location>
</feature>
<dbReference type="RefSeq" id="WP_131597089.1">
    <property type="nucleotide sequence ID" value="NZ_SJSL01000004.1"/>
</dbReference>
<dbReference type="GO" id="GO:0016787">
    <property type="term" value="F:hydrolase activity"/>
    <property type="evidence" value="ECO:0007669"/>
    <property type="project" value="InterPro"/>
</dbReference>
<dbReference type="AlphaFoldDB" id="A0A4R0NLQ8"/>
<dbReference type="Pfam" id="PF06439">
    <property type="entry name" value="3keto-disac_hyd"/>
    <property type="match status" value="1"/>
</dbReference>
<dbReference type="EMBL" id="SJSL01000004">
    <property type="protein sequence ID" value="TCD00234.1"/>
    <property type="molecule type" value="Genomic_DNA"/>
</dbReference>
<name>A0A4R0NLQ8_9SPHI</name>
<keyword evidence="3" id="KW-1185">Reference proteome</keyword>
<dbReference type="OrthoDB" id="9787527at2"/>
<dbReference type="InterPro" id="IPR010496">
    <property type="entry name" value="AL/BT2_dom"/>
</dbReference>
<evidence type="ECO:0000313" key="3">
    <source>
        <dbReference type="Proteomes" id="UP000293347"/>
    </source>
</evidence>
<dbReference type="Gene3D" id="2.60.120.560">
    <property type="entry name" value="Exo-inulinase, domain 1"/>
    <property type="match status" value="1"/>
</dbReference>
<organism evidence="2 3">
    <name type="scientific">Pedobacter psychroterrae</name>
    <dbReference type="NCBI Taxonomy" id="2530453"/>
    <lineage>
        <taxon>Bacteria</taxon>
        <taxon>Pseudomonadati</taxon>
        <taxon>Bacteroidota</taxon>
        <taxon>Sphingobacteriia</taxon>
        <taxon>Sphingobacteriales</taxon>
        <taxon>Sphingobacteriaceae</taxon>
        <taxon>Pedobacter</taxon>
    </lineage>
</organism>
<evidence type="ECO:0000313" key="2">
    <source>
        <dbReference type="EMBL" id="TCD00234.1"/>
    </source>
</evidence>
<sequence length="285" mass="32284">MKQNITSFILRTVFVLGLPLIFLGSSFKNSPPNPKWEQLFNGKDLNDWQPKIRYHELNDNYANTFRVKDGQIQVRYDGYTQFDETFGHLFYKKSYSYYLIAAEYRFVGDQVKGGPGWAYRNSGIMIHGQDPAAMEKKQDFPNSIEVQLLGGTGNGERPTANLCTPGTQFVLNGKVVKNHCIESSSKTFNGEQWVRVEVLVLGDSTIVHYINGDEVLRYDRPQKDPVGGAEEGELIKGGTISLQSESHPVDFRKVEIINLEKYAKDPAKLAEVVKNLMAEKRIPKQ</sequence>
<protein>
    <submittedName>
        <fullName evidence="2">DUF1080 domain-containing protein</fullName>
    </submittedName>
</protein>
<accession>A0A4R0NLQ8</accession>
<dbReference type="Proteomes" id="UP000293347">
    <property type="component" value="Unassembled WGS sequence"/>
</dbReference>
<proteinExistence type="predicted"/>
<reference evidence="2 3" key="1">
    <citation type="submission" date="2019-02" db="EMBL/GenBank/DDBJ databases">
        <title>Pedobacter sp. RP-1-14 sp. nov., isolated from Arctic soil.</title>
        <authorList>
            <person name="Dahal R.H."/>
        </authorList>
    </citation>
    <scope>NUCLEOTIDE SEQUENCE [LARGE SCALE GENOMIC DNA]</scope>
    <source>
        <strain evidence="2 3">RP-1-14</strain>
    </source>
</reference>